<evidence type="ECO:0000256" key="9">
    <source>
        <dbReference type="RuleBase" id="RU365082"/>
    </source>
</evidence>
<evidence type="ECO:0000256" key="2">
    <source>
        <dbReference type="ARBA" id="ARBA00007813"/>
    </source>
</evidence>
<evidence type="ECO:0000259" key="10">
    <source>
        <dbReference type="Pfam" id="PF08638"/>
    </source>
</evidence>
<dbReference type="STRING" id="246404.A0A507FA36"/>
<dbReference type="Pfam" id="PF08638">
    <property type="entry name" value="Med14"/>
    <property type="match status" value="1"/>
</dbReference>
<reference evidence="11 12" key="1">
    <citation type="journal article" date="2019" name="Sci. Rep.">
        <title>Comparative genomics of chytrid fungi reveal insights into the obligate biotrophic and pathogenic lifestyle of Synchytrium endobioticum.</title>
        <authorList>
            <person name="van de Vossenberg B.T.L.H."/>
            <person name="Warris S."/>
            <person name="Nguyen H.D.T."/>
            <person name="van Gent-Pelzer M.P.E."/>
            <person name="Joly D.L."/>
            <person name="van de Geest H.C."/>
            <person name="Bonants P.J.M."/>
            <person name="Smith D.S."/>
            <person name="Levesque C.A."/>
            <person name="van der Lee T.A.J."/>
        </authorList>
    </citation>
    <scope>NUCLEOTIDE SEQUENCE [LARGE SCALE GENOMIC DNA]</scope>
    <source>
        <strain evidence="11 12">CBS 675.73</strain>
    </source>
</reference>
<feature type="domain" description="Mediator complex subunit MED14 N-terminal" evidence="10">
    <location>
        <begin position="10"/>
        <end position="201"/>
    </location>
</feature>
<comment type="caution">
    <text evidence="11">The sequence shown here is derived from an EMBL/GenBank/DDBJ whole genome shotgun (WGS) entry which is preliminary data.</text>
</comment>
<comment type="similarity">
    <text evidence="2 9">Belongs to the Mediator complex subunit 14 family.</text>
</comment>
<proteinExistence type="inferred from homology"/>
<dbReference type="OrthoDB" id="205099at2759"/>
<keyword evidence="12" id="KW-1185">Reference proteome</keyword>
<dbReference type="GO" id="GO:0070847">
    <property type="term" value="C:core mediator complex"/>
    <property type="evidence" value="ECO:0007669"/>
    <property type="project" value="TreeGrafter"/>
</dbReference>
<dbReference type="InterPro" id="IPR055122">
    <property type="entry name" value="Med14_N"/>
</dbReference>
<keyword evidence="7 9" id="KW-0539">Nucleus</keyword>
<evidence type="ECO:0000256" key="7">
    <source>
        <dbReference type="ARBA" id="ARBA00023242"/>
    </source>
</evidence>
<name>A0A507FA36_9FUNG</name>
<evidence type="ECO:0000256" key="4">
    <source>
        <dbReference type="ARBA" id="ARBA00023015"/>
    </source>
</evidence>
<dbReference type="PANTHER" id="PTHR12809:SF2">
    <property type="entry name" value="MEDIATOR OF RNA POLYMERASE II TRANSCRIPTION SUBUNIT 14"/>
    <property type="match status" value="1"/>
</dbReference>
<dbReference type="PANTHER" id="PTHR12809">
    <property type="entry name" value="MEDIATOR COMPLEX SUBUNIT"/>
    <property type="match status" value="1"/>
</dbReference>
<evidence type="ECO:0000256" key="6">
    <source>
        <dbReference type="ARBA" id="ARBA00023163"/>
    </source>
</evidence>
<keyword evidence="4 9" id="KW-0805">Transcription regulation</keyword>
<dbReference type="GO" id="GO:0006357">
    <property type="term" value="P:regulation of transcription by RNA polymerase II"/>
    <property type="evidence" value="ECO:0007669"/>
    <property type="project" value="InterPro"/>
</dbReference>
<evidence type="ECO:0000313" key="11">
    <source>
        <dbReference type="EMBL" id="TPX72437.1"/>
    </source>
</evidence>
<evidence type="ECO:0000256" key="5">
    <source>
        <dbReference type="ARBA" id="ARBA00023159"/>
    </source>
</evidence>
<comment type="subcellular location">
    <subcellularLocation>
        <location evidence="1 9">Nucleus</location>
    </subcellularLocation>
</comment>
<protein>
    <recommendedName>
        <fullName evidence="3 9">Mediator of RNA polymerase II transcription subunit 14</fullName>
    </recommendedName>
    <alternativeName>
        <fullName evidence="8 9">Mediator complex subunit 14</fullName>
    </alternativeName>
</protein>
<sequence>MAQPPAVPGMVPLRVLVDGLVAKTHSELVLLADTLPAVQNAAERKERMLRFSTHWRMQWVKLLVLVRWARRVGDLGSLVNALAFLDIQDSFFSGAADQLFRIHSDMLLMRDPNYDIVTAVDMLSNGNFQRLPSIIKKSTIPPAPLTPAQIKNTLVRLQDLIRMRLLADDVIPYPFRKSMIIARGCVTFKVENKFQVTLSLQGGSPELSWKIVDLQILVNFVKEDYEGVIGIHDYQLNGIIASAAQSLIPPSISASGTDITGPPKVEEVLKTPEFHPLVALHDHLDRFCVHLQMEILRAQINHLARTRWNTHIAYEMTPNQPDGTSLLKIRYWCGSRAVPADGGLWKHYIDIRLSTTQSESHSFSGSKDNESAKPNLVALANTHSRANSTYTRRYFAVRAYSVLQPLAQNGVNLKATTSSPGSEVLLADHTQSPPRPAEFAIDSSLLDIEQVLMRVAYVQAKNLALTIQKSLTETNGAEHKKESDFVKVIAHFGVGEPDTIQDARVEVMYRPNKIACLSVDVRTGFVHVSELGEGAGLNPLVLLGGGVVDEALRGISVSKESSSSPASAEMLSQLKQIEKDVNQDVSHAKLAIQRLKYSTFLAETRTYAEACKQKGISILSKLPLNETLLKEICNPIPNHFILISVWSDCFIFIAVGGFEDMCMGSLVARADVEAKGEDAIYRAWMVVKSNDGTRANAVSIKCVVPIRHDHVAMFLQASGTSSFQQAISEHDSFAMDVEESGENGANGQAKLRRSLSEGVDVLHLLGKQPKYHSFWSSMSPDIFDVLLAYSKKQLSWLSVLSQVDNLSVEYTFCLEKPLDCNPIPPEQLAITAPPKIMIHPFFFDIVRSIQSRTTSSEMKDRPATVEDLGLKYCFGSLYLFLENDGAIVGKVRLKNELLPSVKTVIMDSSLAQFNMQTHVVSLSVSQSEDCAREILRHWKGLAAIAEVASQIWTRKNWFKEHGIDIESYNVGTLTLRIAGCPLLSKGNGDNDSCLLRLRWRRFVPQASQQHKSSTLDQFHVEIVDNEVVDVDAMDEGFSQANDCKVWVRLMEQVLNECLDMVIFAKRIKAVSNVLCVLKELEAQLTLPEYTVEGSQVVTVTPKSLTWVRLVIGNLGIDVYLFSNDTILIHDAAHGCADQTLDGNLVPIPFFTATPPTAPLQQRTPFISSLSEYLKSKDLSEGTRLKLAGNGLMFTSNVMEPVLTRIALHMDIAASLDWFQYRCEQLFGENHIRVKNDSLQFKLVFQSVVRTAGWLVSPDRSMLFSVKRAGERAPDAAMQRLCTYINYKLRLLTPATVNMRIILDAFLYITELPELIINDLIKVGSELDMKQTDTPRAEWCLVMPPGGPDYLPAAGRLCFLVDRDIGRVSAVFRLYGADGSQQLFPIRYNYQTNVISAWRKDEDLTQSQQGAFLQERLQQLGRDVKQEPCPFNKIFVPASTKDVPVNQGGPGKMFVILRHVCSKYADFKDAFLDEGWAL</sequence>
<comment type="function">
    <text evidence="9">Component of the Mediator complex, a coactivator involved in the regulated transcription of nearly all RNA polymerase II-dependent genes. Mediator functions as a bridge to convey information from gene-specific regulatory proteins to the basal RNA polymerase II transcription machinery. Mediator is recruited to promoters by direct interactions with regulatory proteins and serves as a scaffold for the assembly of a functional preinitiation complex with RNA polymerase II and the general transcription factors.</text>
</comment>
<keyword evidence="6 9" id="KW-0804">Transcription</keyword>
<gene>
    <name evidence="11" type="ORF">CcCBS67573_g05886</name>
</gene>
<dbReference type="Proteomes" id="UP000320333">
    <property type="component" value="Unassembled WGS sequence"/>
</dbReference>
<organism evidence="11 12">
    <name type="scientific">Chytriomyces confervae</name>
    <dbReference type="NCBI Taxonomy" id="246404"/>
    <lineage>
        <taxon>Eukaryota</taxon>
        <taxon>Fungi</taxon>
        <taxon>Fungi incertae sedis</taxon>
        <taxon>Chytridiomycota</taxon>
        <taxon>Chytridiomycota incertae sedis</taxon>
        <taxon>Chytridiomycetes</taxon>
        <taxon>Chytridiales</taxon>
        <taxon>Chytriomycetaceae</taxon>
        <taxon>Chytriomyces</taxon>
    </lineage>
</organism>
<dbReference type="InterPro" id="IPR013947">
    <property type="entry name" value="Mediator_Med14"/>
</dbReference>
<keyword evidence="5 9" id="KW-0010">Activator</keyword>
<dbReference type="GO" id="GO:0003712">
    <property type="term" value="F:transcription coregulator activity"/>
    <property type="evidence" value="ECO:0007669"/>
    <property type="project" value="UniProtKB-UniRule"/>
</dbReference>
<dbReference type="GO" id="GO:0016592">
    <property type="term" value="C:mediator complex"/>
    <property type="evidence" value="ECO:0007669"/>
    <property type="project" value="UniProtKB-UniRule"/>
</dbReference>
<dbReference type="EMBL" id="QEAP01000229">
    <property type="protein sequence ID" value="TPX72437.1"/>
    <property type="molecule type" value="Genomic_DNA"/>
</dbReference>
<evidence type="ECO:0000256" key="1">
    <source>
        <dbReference type="ARBA" id="ARBA00004123"/>
    </source>
</evidence>
<comment type="subunit">
    <text evidence="9">Component of the Mediator complex.</text>
</comment>
<accession>A0A507FA36</accession>
<evidence type="ECO:0000313" key="12">
    <source>
        <dbReference type="Proteomes" id="UP000320333"/>
    </source>
</evidence>
<evidence type="ECO:0000256" key="3">
    <source>
        <dbReference type="ARBA" id="ARBA00019619"/>
    </source>
</evidence>
<evidence type="ECO:0000256" key="8">
    <source>
        <dbReference type="ARBA" id="ARBA00032007"/>
    </source>
</evidence>